<dbReference type="PROSITE" id="PS50294">
    <property type="entry name" value="WD_REPEATS_REGION"/>
    <property type="match status" value="3"/>
</dbReference>
<sequence>MAHFNFEKMLSEATKLDGPLQHGPKLRYERKAMEASKRIQKGSESSLGLSPRSKSSENSGKTPKGLSQSRTPGKYGKMPNQKGKTPSKTPNKQSGPDRFIPSRSSQDIDLSHFAIMKDKGENEENDPDLSPSKAPYQSQLNNVLNKGDNPQDTKILSFNNKCPAATGHNNRMKVLYSYSKTTAPKSTTRNIPQQPDRILDAPELLDDYYLNLLDWSTSNILAVALGTAIYLWNATTCTISQLLNMQTENDYITGLSWTPEGGILAVGTNAGAVQLWDTEAEKLLRVMTGHAARVGSLSWNSHIVSSGSRSGAIHHHDVRVPDHHVGSLIEHTQEVCGLTWAPDGRHLASGGNDNVVNVWDTTLALEGVSPVQTFTHHLAAVKALAWCPWNPVVLASGGGTADRHIRLWNISNGACVNAIDTNSQVCSILWSSEHKEMISGHGYSQNQLTIWKYPQMNRIAELTGHEARVLSLTMSPCGTTVASAAADETIRLWKCFTKDKEKVKKTTQTKSVKETFSLPSRIR</sequence>
<dbReference type="Pfam" id="PF24807">
    <property type="entry name" value="WD40_CDC20-Fz"/>
    <property type="match status" value="1"/>
</dbReference>
<evidence type="ECO:0000313" key="10">
    <source>
        <dbReference type="Proteomes" id="UP000694844"/>
    </source>
</evidence>
<feature type="compositionally biased region" description="Basic and acidic residues" evidence="8">
    <location>
        <begin position="26"/>
        <end position="37"/>
    </location>
</feature>
<dbReference type="PROSITE" id="PS50082">
    <property type="entry name" value="WD_REPEATS_2"/>
    <property type="match status" value="3"/>
</dbReference>
<feature type="repeat" description="WD" evidence="7">
    <location>
        <begin position="462"/>
        <end position="494"/>
    </location>
</feature>
<feature type="region of interest" description="Disordered" evidence="8">
    <location>
        <begin position="1"/>
        <end position="110"/>
    </location>
</feature>
<feature type="compositionally biased region" description="Polar residues" evidence="8">
    <location>
        <begin position="58"/>
        <end position="71"/>
    </location>
</feature>
<evidence type="ECO:0000256" key="2">
    <source>
        <dbReference type="ARBA" id="ARBA00022574"/>
    </source>
</evidence>
<keyword evidence="6" id="KW-0131">Cell cycle</keyword>
<evidence type="ECO:0000256" key="6">
    <source>
        <dbReference type="ARBA" id="ARBA00023306"/>
    </source>
</evidence>
<dbReference type="PANTHER" id="PTHR19918:SF8">
    <property type="entry name" value="FI02843P"/>
    <property type="match status" value="1"/>
</dbReference>
<evidence type="ECO:0000256" key="1">
    <source>
        <dbReference type="ARBA" id="ARBA00006445"/>
    </source>
</evidence>
<evidence type="ECO:0000313" key="11">
    <source>
        <dbReference type="RefSeq" id="XP_022286861.1"/>
    </source>
</evidence>
<reference evidence="11" key="1">
    <citation type="submission" date="2025-08" db="UniProtKB">
        <authorList>
            <consortium name="RefSeq"/>
        </authorList>
    </citation>
    <scope>IDENTIFICATION</scope>
    <source>
        <tissue evidence="11">Whole sample</tissue>
    </source>
</reference>
<dbReference type="GeneID" id="111099731"/>
<dbReference type="InterPro" id="IPR036322">
    <property type="entry name" value="WD40_repeat_dom_sf"/>
</dbReference>
<comment type="similarity">
    <text evidence="1">Belongs to the WD repeat CDC20/Fizzy family.</text>
</comment>
<dbReference type="GO" id="GO:0051301">
    <property type="term" value="P:cell division"/>
    <property type="evidence" value="ECO:0007669"/>
    <property type="project" value="UniProtKB-KW"/>
</dbReference>
<evidence type="ECO:0000256" key="7">
    <source>
        <dbReference type="PROSITE-ProRule" id="PRU00221"/>
    </source>
</evidence>
<proteinExistence type="inferred from homology"/>
<name>A0A8B8A5X6_CRAVI</name>
<dbReference type="InterPro" id="IPR001680">
    <property type="entry name" value="WD40_rpt"/>
</dbReference>
<dbReference type="GO" id="GO:0010997">
    <property type="term" value="F:anaphase-promoting complex binding"/>
    <property type="evidence" value="ECO:0007669"/>
    <property type="project" value="InterPro"/>
</dbReference>
<keyword evidence="4" id="KW-0677">Repeat</keyword>
<dbReference type="InterPro" id="IPR033010">
    <property type="entry name" value="Cdc20/Fizzy"/>
</dbReference>
<evidence type="ECO:0000256" key="4">
    <source>
        <dbReference type="ARBA" id="ARBA00022737"/>
    </source>
</evidence>
<feature type="repeat" description="WD" evidence="7">
    <location>
        <begin position="328"/>
        <end position="360"/>
    </location>
</feature>
<dbReference type="InterPro" id="IPR056150">
    <property type="entry name" value="WD40_CDC20-Fz"/>
</dbReference>
<keyword evidence="5" id="KW-0498">Mitosis</keyword>
<feature type="compositionally biased region" description="Basic and acidic residues" evidence="8">
    <location>
        <begin position="1"/>
        <end position="10"/>
    </location>
</feature>
<dbReference type="GO" id="GO:1990757">
    <property type="term" value="F:ubiquitin ligase activator activity"/>
    <property type="evidence" value="ECO:0007669"/>
    <property type="project" value="TreeGrafter"/>
</dbReference>
<evidence type="ECO:0000256" key="8">
    <source>
        <dbReference type="SAM" id="MobiDB-lite"/>
    </source>
</evidence>
<gene>
    <name evidence="11" type="primary">LOC111099731</name>
</gene>
<evidence type="ECO:0000259" key="9">
    <source>
        <dbReference type="Pfam" id="PF24807"/>
    </source>
</evidence>
<feature type="repeat" description="WD" evidence="7">
    <location>
        <begin position="245"/>
        <end position="286"/>
    </location>
</feature>
<dbReference type="GO" id="GO:0005680">
    <property type="term" value="C:anaphase-promoting complex"/>
    <property type="evidence" value="ECO:0007669"/>
    <property type="project" value="TreeGrafter"/>
</dbReference>
<feature type="compositionally biased region" description="Low complexity" evidence="8">
    <location>
        <begin position="42"/>
        <end position="57"/>
    </location>
</feature>
<dbReference type="RefSeq" id="XP_022286861.1">
    <property type="nucleotide sequence ID" value="XM_022431153.1"/>
</dbReference>
<accession>A0A8B8A5X6</accession>
<dbReference type="CDD" id="cd00200">
    <property type="entry name" value="WD40"/>
    <property type="match status" value="1"/>
</dbReference>
<evidence type="ECO:0000256" key="5">
    <source>
        <dbReference type="ARBA" id="ARBA00022776"/>
    </source>
</evidence>
<dbReference type="KEGG" id="cvn:111099731"/>
<feature type="compositionally biased region" description="Polar residues" evidence="8">
    <location>
        <begin position="82"/>
        <end position="94"/>
    </location>
</feature>
<dbReference type="SMART" id="SM00320">
    <property type="entry name" value="WD40"/>
    <property type="match status" value="7"/>
</dbReference>
<dbReference type="InterPro" id="IPR015943">
    <property type="entry name" value="WD40/YVTN_repeat-like_dom_sf"/>
</dbReference>
<organism evidence="10 11">
    <name type="scientific">Crassostrea virginica</name>
    <name type="common">Eastern oyster</name>
    <dbReference type="NCBI Taxonomy" id="6565"/>
    <lineage>
        <taxon>Eukaryota</taxon>
        <taxon>Metazoa</taxon>
        <taxon>Spiralia</taxon>
        <taxon>Lophotrochozoa</taxon>
        <taxon>Mollusca</taxon>
        <taxon>Bivalvia</taxon>
        <taxon>Autobranchia</taxon>
        <taxon>Pteriomorphia</taxon>
        <taxon>Ostreida</taxon>
        <taxon>Ostreoidea</taxon>
        <taxon>Ostreidae</taxon>
        <taxon>Crassostrea</taxon>
    </lineage>
</organism>
<dbReference type="OrthoDB" id="10263272at2759"/>
<keyword evidence="3 11" id="KW-0132">Cell division</keyword>
<dbReference type="Gene3D" id="2.130.10.10">
    <property type="entry name" value="YVTN repeat-like/Quinoprotein amine dehydrogenase"/>
    <property type="match status" value="1"/>
</dbReference>
<dbReference type="GO" id="GO:0031145">
    <property type="term" value="P:anaphase-promoting complex-dependent catabolic process"/>
    <property type="evidence" value="ECO:0007669"/>
    <property type="project" value="TreeGrafter"/>
</dbReference>
<dbReference type="AlphaFoldDB" id="A0A8B8A5X6"/>
<dbReference type="PANTHER" id="PTHR19918">
    <property type="entry name" value="CELL DIVISION CYCLE 20 CDC20 FIZZY -RELATED"/>
    <property type="match status" value="1"/>
</dbReference>
<keyword evidence="10" id="KW-1185">Reference proteome</keyword>
<protein>
    <submittedName>
        <fullName evidence="11">Cell division cycle protein 20 homolog</fullName>
    </submittedName>
</protein>
<feature type="domain" description="CDC20/Fizzy WD40" evidence="9">
    <location>
        <begin position="199"/>
        <end position="493"/>
    </location>
</feature>
<dbReference type="Proteomes" id="UP000694844">
    <property type="component" value="Chromosome 6"/>
</dbReference>
<dbReference type="GO" id="GO:1905786">
    <property type="term" value="P:positive regulation of anaphase-promoting complex-dependent catabolic process"/>
    <property type="evidence" value="ECO:0007669"/>
    <property type="project" value="TreeGrafter"/>
</dbReference>
<evidence type="ECO:0000256" key="3">
    <source>
        <dbReference type="ARBA" id="ARBA00022618"/>
    </source>
</evidence>
<dbReference type="SUPFAM" id="SSF50978">
    <property type="entry name" value="WD40 repeat-like"/>
    <property type="match status" value="1"/>
</dbReference>
<keyword evidence="2 7" id="KW-0853">WD repeat</keyword>